<gene>
    <name evidence="2" type="ORF">UY02_C0030G0007</name>
</gene>
<accession>A0A0G1VDH1</accession>
<comment type="caution">
    <text evidence="2">The sequence shown here is derived from an EMBL/GenBank/DDBJ whole genome shotgun (WGS) entry which is preliminary data.</text>
</comment>
<dbReference type="EMBL" id="LCOK01000030">
    <property type="protein sequence ID" value="KKU76168.1"/>
    <property type="molecule type" value="Genomic_DNA"/>
</dbReference>
<organism evidence="2 3">
    <name type="scientific">Candidatus Giovannonibacteria bacterium GW2011_GWB1_47_6b</name>
    <dbReference type="NCBI Taxonomy" id="1618655"/>
    <lineage>
        <taxon>Bacteria</taxon>
        <taxon>Candidatus Giovannoniibacteriota</taxon>
    </lineage>
</organism>
<keyword evidence="1" id="KW-1133">Transmembrane helix</keyword>
<keyword evidence="1" id="KW-0812">Transmembrane</keyword>
<reference evidence="2 3" key="1">
    <citation type="journal article" date="2015" name="Nature">
        <title>rRNA introns, odd ribosomes, and small enigmatic genomes across a large radiation of phyla.</title>
        <authorList>
            <person name="Brown C.T."/>
            <person name="Hug L.A."/>
            <person name="Thomas B.C."/>
            <person name="Sharon I."/>
            <person name="Castelle C.J."/>
            <person name="Singh A."/>
            <person name="Wilkins M.J."/>
            <person name="Williams K.H."/>
            <person name="Banfield J.F."/>
        </authorList>
    </citation>
    <scope>NUCLEOTIDE SEQUENCE [LARGE SCALE GENOMIC DNA]</scope>
</reference>
<name>A0A0G1VDH1_9BACT</name>
<proteinExistence type="predicted"/>
<sequence>MNTKNIILLIVVVAVAVLLFWMWQQGVLPFGQQAEAPATEQGDTTAAVQEQLDAVDLGDLDAELQGIDTDLNSL</sequence>
<protein>
    <submittedName>
        <fullName evidence="2">Uncharacterized protein</fullName>
    </submittedName>
</protein>
<evidence type="ECO:0000313" key="2">
    <source>
        <dbReference type="EMBL" id="KKU76168.1"/>
    </source>
</evidence>
<evidence type="ECO:0000256" key="1">
    <source>
        <dbReference type="SAM" id="Phobius"/>
    </source>
</evidence>
<feature type="transmembrane region" description="Helical" evidence="1">
    <location>
        <begin position="6"/>
        <end position="23"/>
    </location>
</feature>
<evidence type="ECO:0000313" key="3">
    <source>
        <dbReference type="Proteomes" id="UP000034682"/>
    </source>
</evidence>
<dbReference type="Proteomes" id="UP000034682">
    <property type="component" value="Unassembled WGS sequence"/>
</dbReference>
<dbReference type="AlphaFoldDB" id="A0A0G1VDH1"/>
<keyword evidence="1" id="KW-0472">Membrane</keyword>